<proteinExistence type="predicted"/>
<dbReference type="FunFam" id="3.40.30.10:FF:000245">
    <property type="entry name" value="Thioredoxin"/>
    <property type="match status" value="1"/>
</dbReference>
<dbReference type="InterPro" id="IPR017937">
    <property type="entry name" value="Thioredoxin_CS"/>
</dbReference>
<gene>
    <name evidence="4" type="ORF">LDAN0321_LOCUS4352</name>
</gene>
<dbReference type="SUPFAM" id="SSF52833">
    <property type="entry name" value="Thioredoxin-like"/>
    <property type="match status" value="1"/>
</dbReference>
<dbReference type="InterPro" id="IPR036249">
    <property type="entry name" value="Thioredoxin-like_sf"/>
</dbReference>
<evidence type="ECO:0000313" key="4">
    <source>
        <dbReference type="EMBL" id="CAD9564154.1"/>
    </source>
</evidence>
<dbReference type="InterPro" id="IPR013766">
    <property type="entry name" value="Thioredoxin_domain"/>
</dbReference>
<protein>
    <recommendedName>
        <fullName evidence="3">Thioredoxin domain-containing protein</fullName>
    </recommendedName>
</protein>
<accession>A0A7S2K245</accession>
<evidence type="ECO:0000256" key="2">
    <source>
        <dbReference type="SAM" id="SignalP"/>
    </source>
</evidence>
<dbReference type="Pfam" id="PF00085">
    <property type="entry name" value="Thioredoxin"/>
    <property type="match status" value="1"/>
</dbReference>
<dbReference type="NCBIfam" id="TIGR01068">
    <property type="entry name" value="thioredoxin"/>
    <property type="match status" value="1"/>
</dbReference>
<dbReference type="EMBL" id="HBGY01007019">
    <property type="protein sequence ID" value="CAD9564154.1"/>
    <property type="molecule type" value="Transcribed_RNA"/>
</dbReference>
<keyword evidence="1" id="KW-1015">Disulfide bond</keyword>
<dbReference type="PROSITE" id="PS51352">
    <property type="entry name" value="THIOREDOXIN_2"/>
    <property type="match status" value="1"/>
</dbReference>
<name>A0A7S2K245_9STRA</name>
<evidence type="ECO:0000256" key="1">
    <source>
        <dbReference type="ARBA" id="ARBA00023157"/>
    </source>
</evidence>
<sequence>MMKYTTLLLTILTTVLSTVTIDAKSSFLFGVVSTSKIQNRNTAINTSDRYGSKSLLAELRGGAVIECETLEDVNQAISDAALNGKLIVIDFTATWCGPCQMIAPVFKEMSEKIENVVFLKVDVDKNAEAAAQYGVSAMPTFVFVKQGEIVDRLMGANAAKLMEMVEELA</sequence>
<dbReference type="InterPro" id="IPR005746">
    <property type="entry name" value="Thioredoxin"/>
</dbReference>
<dbReference type="PROSITE" id="PS00194">
    <property type="entry name" value="THIOREDOXIN_1"/>
    <property type="match status" value="1"/>
</dbReference>
<feature type="chain" id="PRO_5031504863" description="Thioredoxin domain-containing protein" evidence="2">
    <location>
        <begin position="18"/>
        <end position="169"/>
    </location>
</feature>
<reference evidence="4" key="1">
    <citation type="submission" date="2021-01" db="EMBL/GenBank/DDBJ databases">
        <authorList>
            <person name="Corre E."/>
            <person name="Pelletier E."/>
            <person name="Niang G."/>
            <person name="Scheremetjew M."/>
            <person name="Finn R."/>
            <person name="Kale V."/>
            <person name="Holt S."/>
            <person name="Cochrane G."/>
            <person name="Meng A."/>
            <person name="Brown T."/>
            <person name="Cohen L."/>
        </authorList>
    </citation>
    <scope>NUCLEOTIDE SEQUENCE</scope>
    <source>
        <strain evidence="4">B650</strain>
    </source>
</reference>
<dbReference type="Gene3D" id="3.40.30.10">
    <property type="entry name" value="Glutaredoxin"/>
    <property type="match status" value="1"/>
</dbReference>
<dbReference type="GO" id="GO:0015035">
    <property type="term" value="F:protein-disulfide reductase activity"/>
    <property type="evidence" value="ECO:0007669"/>
    <property type="project" value="InterPro"/>
</dbReference>
<organism evidence="4">
    <name type="scientific">Leptocylindrus danicus</name>
    <dbReference type="NCBI Taxonomy" id="163516"/>
    <lineage>
        <taxon>Eukaryota</taxon>
        <taxon>Sar</taxon>
        <taxon>Stramenopiles</taxon>
        <taxon>Ochrophyta</taxon>
        <taxon>Bacillariophyta</taxon>
        <taxon>Coscinodiscophyceae</taxon>
        <taxon>Chaetocerotophycidae</taxon>
        <taxon>Leptocylindrales</taxon>
        <taxon>Leptocylindraceae</taxon>
        <taxon>Leptocylindrus</taxon>
    </lineage>
</organism>
<dbReference type="PRINTS" id="PR00421">
    <property type="entry name" value="THIOREDOXIN"/>
</dbReference>
<keyword evidence="2" id="KW-0732">Signal</keyword>
<dbReference type="CDD" id="cd02947">
    <property type="entry name" value="TRX_family"/>
    <property type="match status" value="1"/>
</dbReference>
<dbReference type="AlphaFoldDB" id="A0A7S2K245"/>
<feature type="signal peptide" evidence="2">
    <location>
        <begin position="1"/>
        <end position="17"/>
    </location>
</feature>
<evidence type="ECO:0000259" key="3">
    <source>
        <dbReference type="PROSITE" id="PS51352"/>
    </source>
</evidence>
<feature type="domain" description="Thioredoxin" evidence="3">
    <location>
        <begin position="59"/>
        <end position="169"/>
    </location>
</feature>
<dbReference type="PANTHER" id="PTHR46115">
    <property type="entry name" value="THIOREDOXIN-LIKE PROTEIN 1"/>
    <property type="match status" value="1"/>
</dbReference>